<evidence type="ECO:0000313" key="2">
    <source>
        <dbReference type="Proteomes" id="UP000002164"/>
    </source>
</evidence>
<accession>B1HXW8</accession>
<name>B1HXW8_LYSSC</name>
<organism evidence="1 2">
    <name type="scientific">Lysinibacillus sphaericus (strain C3-41)</name>
    <dbReference type="NCBI Taxonomy" id="444177"/>
    <lineage>
        <taxon>Bacteria</taxon>
        <taxon>Bacillati</taxon>
        <taxon>Bacillota</taxon>
        <taxon>Bacilli</taxon>
        <taxon>Bacillales</taxon>
        <taxon>Bacillaceae</taxon>
        <taxon>Lysinibacillus</taxon>
    </lineage>
</organism>
<dbReference type="Proteomes" id="UP000002164">
    <property type="component" value="Chromosome"/>
</dbReference>
<dbReference type="KEGG" id="lsp:Bsph_2542"/>
<evidence type="ECO:0000313" key="1">
    <source>
        <dbReference type="EMBL" id="ACA40093.1"/>
    </source>
</evidence>
<dbReference type="AlphaFoldDB" id="B1HXW8"/>
<dbReference type="EnsemblBacteria" id="ACA40093">
    <property type="protein sequence ID" value="ACA40093"/>
    <property type="gene ID" value="Bsph_2542"/>
</dbReference>
<dbReference type="HOGENOM" id="CLU_2898873_0_0_9"/>
<gene>
    <name evidence="1" type="ordered locus">Bsph_2542</name>
</gene>
<proteinExistence type="predicted"/>
<sequence length="62" mass="7060">MVKALNCQNCAATFNPQDSIYAYYGSYIIMSEAKQITLNEMGHNEFPVQSRMAGVYYEQLNV</sequence>
<reference evidence="1 2" key="1">
    <citation type="journal article" date="2008" name="J. Bacteriol.">
        <title>Complete genome sequence of the mosquitocidal bacterium Bacillus sphaericus C3-41 and comparison with those of closely related Bacillus species.</title>
        <authorList>
            <person name="Hu X."/>
            <person name="Fan W."/>
            <person name="Han B."/>
            <person name="Liu H."/>
            <person name="Zheng D."/>
            <person name="Li Q."/>
            <person name="Dong W."/>
            <person name="Yan J."/>
            <person name="Gao M."/>
            <person name="Berry C."/>
            <person name="Yuan Z."/>
        </authorList>
    </citation>
    <scope>NUCLEOTIDE SEQUENCE [LARGE SCALE GENOMIC DNA]</scope>
    <source>
        <strain evidence="1 2">C3-41</strain>
    </source>
</reference>
<protein>
    <submittedName>
        <fullName evidence="1">Uncharacterized protein</fullName>
    </submittedName>
</protein>
<dbReference type="EMBL" id="CP000817">
    <property type="protein sequence ID" value="ACA40093.1"/>
    <property type="molecule type" value="Genomic_DNA"/>
</dbReference>